<organism evidence="1 2">
    <name type="scientific">Deinococcus multiflagellatus</name>
    <dbReference type="NCBI Taxonomy" id="1656887"/>
    <lineage>
        <taxon>Bacteria</taxon>
        <taxon>Thermotogati</taxon>
        <taxon>Deinococcota</taxon>
        <taxon>Deinococci</taxon>
        <taxon>Deinococcales</taxon>
        <taxon>Deinococcaceae</taxon>
        <taxon>Deinococcus</taxon>
    </lineage>
</organism>
<proteinExistence type="predicted"/>
<comment type="caution">
    <text evidence="1">The sequence shown here is derived from an EMBL/GenBank/DDBJ whole genome shotgun (WGS) entry which is preliminary data.</text>
</comment>
<evidence type="ECO:0000313" key="1">
    <source>
        <dbReference type="EMBL" id="MFC6662460.1"/>
    </source>
</evidence>
<protein>
    <recommendedName>
        <fullName evidence="3">Alginate lyase domain-containing protein</fullName>
    </recommendedName>
</protein>
<evidence type="ECO:0008006" key="3">
    <source>
        <dbReference type="Google" id="ProtNLM"/>
    </source>
</evidence>
<reference evidence="2" key="1">
    <citation type="journal article" date="2019" name="Int. J. Syst. Evol. Microbiol.">
        <title>The Global Catalogue of Microorganisms (GCM) 10K type strain sequencing project: providing services to taxonomists for standard genome sequencing and annotation.</title>
        <authorList>
            <consortium name="The Broad Institute Genomics Platform"/>
            <consortium name="The Broad Institute Genome Sequencing Center for Infectious Disease"/>
            <person name="Wu L."/>
            <person name="Ma J."/>
        </authorList>
    </citation>
    <scope>NUCLEOTIDE SEQUENCE [LARGE SCALE GENOMIC DNA]</scope>
    <source>
        <strain evidence="2">CCUG 63830</strain>
    </source>
</reference>
<keyword evidence="2" id="KW-1185">Reference proteome</keyword>
<accession>A0ABW1ZNF1</accession>
<dbReference type="Proteomes" id="UP001596317">
    <property type="component" value="Unassembled WGS sequence"/>
</dbReference>
<dbReference type="EMBL" id="JBHSWB010000002">
    <property type="protein sequence ID" value="MFC6662460.1"/>
    <property type="molecule type" value="Genomic_DNA"/>
</dbReference>
<gene>
    <name evidence="1" type="ORF">ACFP90_20615</name>
</gene>
<dbReference type="RefSeq" id="WP_380058428.1">
    <property type="nucleotide sequence ID" value="NZ_JBHSWB010000002.1"/>
</dbReference>
<name>A0ABW1ZNF1_9DEIO</name>
<sequence length="209" mass="24343">MRAFKGNKLSPALQVLLFFPFNLFYTPGRPDQEPTLPKPVGHEHFQYARYPRDRQGSTPLLTRRVWIRLGKSAANWPAARRRNERFMLPDYLYHFRTWANYVNIDNLVDLKGGGFKAYMDLDLMTLTFFYAGFAELLFIARFGEAAYLALAQDFHDRFVATQPGLNQRTAPWPLAVRLQIYKHLKLLDAQAWEPKRPTDPNTVAFCLED</sequence>
<evidence type="ECO:0000313" key="2">
    <source>
        <dbReference type="Proteomes" id="UP001596317"/>
    </source>
</evidence>